<dbReference type="STRING" id="980251.GCA_001642875_00934"/>
<dbReference type="Pfam" id="PF00884">
    <property type="entry name" value="Sulfatase"/>
    <property type="match status" value="1"/>
</dbReference>
<keyword evidence="4" id="KW-1185">Reference proteome</keyword>
<keyword evidence="1" id="KW-0812">Transmembrane</keyword>
<dbReference type="Gene3D" id="3.40.720.10">
    <property type="entry name" value="Alkaline Phosphatase, subunit A"/>
    <property type="match status" value="1"/>
</dbReference>
<feature type="domain" description="Sulfatase N-terminal" evidence="2">
    <location>
        <begin position="50"/>
        <end position="395"/>
    </location>
</feature>
<dbReference type="AlphaFoldDB" id="A0A5B9PQX3"/>
<dbReference type="InterPro" id="IPR017850">
    <property type="entry name" value="Alkaline_phosphatase_core_sf"/>
</dbReference>
<evidence type="ECO:0000313" key="4">
    <source>
        <dbReference type="Proteomes" id="UP000322214"/>
    </source>
</evidence>
<sequence>MRELREVVQELRRFSRNAVIAIAAVMSLVASGVGAMLRFDEHEPQVDRKPNIVLINLDDCDVDLVDDEKLKHFPNLSELAKTSTRFTNCHVTTPLCGPSRACLFRSQYAHNTGYRTNRANLDVGSGFTGGTQYFMDSGLAADQLPVWMKRAGYHTMLVGKYFQGKTEHVPVPGWDRFIALGGNRYIGRIARFNFFPDGKIDIGPVHGYRTEIETDDVVGLLDEYASEGDPEKPFFLYLAPVAPHVGALNEDPVPEKWKDRFLDVKLPSSASFNEDDVSDKPVAYRDTLKLSEKEVAALVVSQRRRLIAMSGVDEMVQRIRKKIADLGLEENTIVILTSDHGYLMGEHRMHGKSFPLIKATQVPLWVHWPGVTTSRNAGQLLAHIDISATVADLGGASIPDFADGRSFSKLLTDDSITAADAIRQSVLVENWESRLNSVSKRKIVYSSMIRPGSMYTQWATGEKEYYDLESDPHQLENEFANLSAAEKSSLRAELHSIRLNSSQDAGTTATLSFPTVNRSYFGPETELEGFAESAAQVGPVTYSIKRKQTGEFWDGTAWSQQPTRMPAEQPVEAGLLREWHARPRVKGLDPGEVLSIEVHAADASERQASIRKLDVIYDSSPPVVRISRPNNQMGYPEFANFGGMIEDDRGSDDVKLSIFNLDTLEYFNGSEWTTDESQVSVLVNTETGRWHTRHPLPEGRYEIKAFGKDAAGNWSAASEPVRCLVDRSLQRKRMLDDEIR</sequence>
<dbReference type="SUPFAM" id="SSF53649">
    <property type="entry name" value="Alkaline phosphatase-like"/>
    <property type="match status" value="1"/>
</dbReference>
<evidence type="ECO:0000256" key="1">
    <source>
        <dbReference type="SAM" id="Phobius"/>
    </source>
</evidence>
<dbReference type="GO" id="GO:0004065">
    <property type="term" value="F:arylsulfatase activity"/>
    <property type="evidence" value="ECO:0007669"/>
    <property type="project" value="UniProtKB-EC"/>
</dbReference>
<keyword evidence="1" id="KW-0472">Membrane</keyword>
<dbReference type="RefSeq" id="WP_075083726.1">
    <property type="nucleotide sequence ID" value="NZ_CP042912.1"/>
</dbReference>
<dbReference type="OrthoDB" id="279611at2"/>
<protein>
    <submittedName>
        <fullName evidence="3">Arylsulfatase</fullName>
        <ecNumber evidence="3">3.1.6.1</ecNumber>
    </submittedName>
</protein>
<dbReference type="EC" id="3.1.6.1" evidence="3"/>
<dbReference type="Proteomes" id="UP000322214">
    <property type="component" value="Chromosome"/>
</dbReference>
<proteinExistence type="predicted"/>
<evidence type="ECO:0000259" key="2">
    <source>
        <dbReference type="Pfam" id="PF00884"/>
    </source>
</evidence>
<dbReference type="KEGG" id="mff:MFFC18_46350"/>
<feature type="transmembrane region" description="Helical" evidence="1">
    <location>
        <begin position="20"/>
        <end position="39"/>
    </location>
</feature>
<dbReference type="InterPro" id="IPR000917">
    <property type="entry name" value="Sulfatase_N"/>
</dbReference>
<keyword evidence="3" id="KW-0378">Hydrolase</keyword>
<gene>
    <name evidence="3" type="ORF">MFFC18_46350</name>
</gene>
<reference evidence="3 4" key="1">
    <citation type="submission" date="2019-08" db="EMBL/GenBank/DDBJ databases">
        <title>Deep-cultivation of Planctomycetes and their phenomic and genomic characterization uncovers novel biology.</title>
        <authorList>
            <person name="Wiegand S."/>
            <person name="Jogler M."/>
            <person name="Boedeker C."/>
            <person name="Pinto D."/>
            <person name="Vollmers J."/>
            <person name="Rivas-Marin E."/>
            <person name="Kohn T."/>
            <person name="Peeters S.H."/>
            <person name="Heuer A."/>
            <person name="Rast P."/>
            <person name="Oberbeckmann S."/>
            <person name="Bunk B."/>
            <person name="Jeske O."/>
            <person name="Meyerdierks A."/>
            <person name="Storesund J.E."/>
            <person name="Kallscheuer N."/>
            <person name="Luecker S."/>
            <person name="Lage O.M."/>
            <person name="Pohl T."/>
            <person name="Merkel B.J."/>
            <person name="Hornburger P."/>
            <person name="Mueller R.-W."/>
            <person name="Bruemmer F."/>
            <person name="Labrenz M."/>
            <person name="Spormann A.M."/>
            <person name="Op den Camp H."/>
            <person name="Overmann J."/>
            <person name="Amann R."/>
            <person name="Jetten M.S.M."/>
            <person name="Mascher T."/>
            <person name="Medema M.H."/>
            <person name="Devos D.P."/>
            <person name="Kaster A.-K."/>
            <person name="Ovreas L."/>
            <person name="Rohde M."/>
            <person name="Galperin M.Y."/>
            <person name="Jogler C."/>
        </authorList>
    </citation>
    <scope>NUCLEOTIDE SEQUENCE [LARGE SCALE GENOMIC DNA]</scope>
    <source>
        <strain evidence="3 4">FC18</strain>
    </source>
</reference>
<dbReference type="PANTHER" id="PTHR43108:SF8">
    <property type="entry name" value="SD21168P"/>
    <property type="match status" value="1"/>
</dbReference>
<name>A0A5B9PQX3_9BACT</name>
<keyword evidence="1" id="KW-1133">Transmembrane helix</keyword>
<organism evidence="3 4">
    <name type="scientific">Mariniblastus fucicola</name>
    <dbReference type="NCBI Taxonomy" id="980251"/>
    <lineage>
        <taxon>Bacteria</taxon>
        <taxon>Pseudomonadati</taxon>
        <taxon>Planctomycetota</taxon>
        <taxon>Planctomycetia</taxon>
        <taxon>Pirellulales</taxon>
        <taxon>Pirellulaceae</taxon>
        <taxon>Mariniblastus</taxon>
    </lineage>
</organism>
<dbReference type="PANTHER" id="PTHR43108">
    <property type="entry name" value="N-ACETYLGLUCOSAMINE-6-SULFATASE FAMILY MEMBER"/>
    <property type="match status" value="1"/>
</dbReference>
<evidence type="ECO:0000313" key="3">
    <source>
        <dbReference type="EMBL" id="QEG24713.1"/>
    </source>
</evidence>
<dbReference type="EMBL" id="CP042912">
    <property type="protein sequence ID" value="QEG24713.1"/>
    <property type="molecule type" value="Genomic_DNA"/>
</dbReference>
<accession>A0A5B9PQX3</accession>